<dbReference type="EMBL" id="JAVHJM010000001">
    <property type="protein sequence ID" value="KAK6520904.1"/>
    <property type="molecule type" value="Genomic_DNA"/>
</dbReference>
<comment type="caution">
    <text evidence="3">The sequence shown here is derived from an EMBL/GenBank/DDBJ whole genome shotgun (WGS) entry which is preliminary data.</text>
</comment>
<dbReference type="AlphaFoldDB" id="A0AAN8RXL4"/>
<reference evidence="3 4" key="1">
    <citation type="submission" date="2019-10" db="EMBL/GenBank/DDBJ databases">
        <authorList>
            <person name="Palmer J.M."/>
        </authorList>
    </citation>
    <scope>NUCLEOTIDE SEQUENCE [LARGE SCALE GENOMIC DNA]</scope>
    <source>
        <strain evidence="3 4">TWF506</strain>
    </source>
</reference>
<evidence type="ECO:0000313" key="3">
    <source>
        <dbReference type="EMBL" id="KAK6520904.1"/>
    </source>
</evidence>
<dbReference type="InterPro" id="IPR004045">
    <property type="entry name" value="Glutathione_S-Trfase_N"/>
</dbReference>
<dbReference type="SUPFAM" id="SSF47616">
    <property type="entry name" value="GST C-terminal domain-like"/>
    <property type="match status" value="1"/>
</dbReference>
<keyword evidence="4" id="KW-1185">Reference proteome</keyword>
<name>A0AAN8RXL4_9PEZI</name>
<evidence type="ECO:0000259" key="1">
    <source>
        <dbReference type="Pfam" id="PF13409"/>
    </source>
</evidence>
<protein>
    <recommendedName>
        <fullName evidence="5">GST N-terminal domain-containing protein</fullName>
    </recommendedName>
</protein>
<proteinExistence type="predicted"/>
<dbReference type="Pfam" id="PF22041">
    <property type="entry name" value="GST_C_7"/>
    <property type="match status" value="1"/>
</dbReference>
<dbReference type="InterPro" id="IPR036282">
    <property type="entry name" value="Glutathione-S-Trfase_C_sf"/>
</dbReference>
<gene>
    <name evidence="3" type="ORF">TWF506_001145</name>
</gene>
<dbReference type="Pfam" id="PF13409">
    <property type="entry name" value="GST_N_2"/>
    <property type="match status" value="1"/>
</dbReference>
<evidence type="ECO:0008006" key="5">
    <source>
        <dbReference type="Google" id="ProtNLM"/>
    </source>
</evidence>
<evidence type="ECO:0000313" key="4">
    <source>
        <dbReference type="Proteomes" id="UP001307849"/>
    </source>
</evidence>
<dbReference type="Gene3D" id="1.20.1050.10">
    <property type="match status" value="1"/>
</dbReference>
<dbReference type="Proteomes" id="UP001307849">
    <property type="component" value="Unassembled WGS sequence"/>
</dbReference>
<evidence type="ECO:0000259" key="2">
    <source>
        <dbReference type="Pfam" id="PF22041"/>
    </source>
</evidence>
<feature type="domain" description="Glutathione S-transferase UstS-like C-terminal" evidence="2">
    <location>
        <begin position="137"/>
        <end position="261"/>
    </location>
</feature>
<sequence>MQNRIRQLQNQLKPDAMSYTQYTLFDIPTNSDPPRSWSPNVWNARGVLNYKGAPYSTEWVEYPDIRVRLGAMGIPSKGGLMPYTLPMMRVTRDRGDGVEPQVLYLTDSLDIAKYLNDVHPHPPIDFDSTITDEAVKIFNANLADAFVGLVLCDVPLVLSERSAAYFHETRPQWMMMPIKDFKQKKIDEGAWEKMENGMKVWAEFIGKNGGPFIQGDKISYADFKMLGYLLWAREGGPREVWEKIEGWGGEVLKRFVKAFEENGVLRRIDY</sequence>
<dbReference type="InterPro" id="IPR054416">
    <property type="entry name" value="GST_UstS-like_C"/>
</dbReference>
<accession>A0AAN8RXL4</accession>
<organism evidence="3 4">
    <name type="scientific">Arthrobotrys conoides</name>
    <dbReference type="NCBI Taxonomy" id="74498"/>
    <lineage>
        <taxon>Eukaryota</taxon>
        <taxon>Fungi</taxon>
        <taxon>Dikarya</taxon>
        <taxon>Ascomycota</taxon>
        <taxon>Pezizomycotina</taxon>
        <taxon>Orbiliomycetes</taxon>
        <taxon>Orbiliales</taxon>
        <taxon>Orbiliaceae</taxon>
        <taxon>Arthrobotrys</taxon>
    </lineage>
</organism>
<feature type="domain" description="GST N-terminal" evidence="1">
    <location>
        <begin position="37"/>
        <end position="117"/>
    </location>
</feature>
<dbReference type="Gene3D" id="3.40.30.10">
    <property type="entry name" value="Glutaredoxin"/>
    <property type="match status" value="1"/>
</dbReference>